<accession>A0A4R0REM4</accession>
<organism evidence="1 2">
    <name type="scientific">Steccherinum ochraceum</name>
    <dbReference type="NCBI Taxonomy" id="92696"/>
    <lineage>
        <taxon>Eukaryota</taxon>
        <taxon>Fungi</taxon>
        <taxon>Dikarya</taxon>
        <taxon>Basidiomycota</taxon>
        <taxon>Agaricomycotina</taxon>
        <taxon>Agaricomycetes</taxon>
        <taxon>Polyporales</taxon>
        <taxon>Steccherinaceae</taxon>
        <taxon>Steccherinum</taxon>
    </lineage>
</organism>
<protein>
    <recommendedName>
        <fullName evidence="3">KOW domain-containing protein</fullName>
    </recommendedName>
</protein>
<dbReference type="Proteomes" id="UP000292702">
    <property type="component" value="Unassembled WGS sequence"/>
</dbReference>
<dbReference type="EMBL" id="RWJN01000125">
    <property type="protein sequence ID" value="TCD66680.1"/>
    <property type="molecule type" value="Genomic_DNA"/>
</dbReference>
<keyword evidence="2" id="KW-1185">Reference proteome</keyword>
<evidence type="ECO:0000313" key="1">
    <source>
        <dbReference type="EMBL" id="TCD66680.1"/>
    </source>
</evidence>
<sequence length="64" mass="7002">MAQARFPRGTHVEFTYEGQGRRYGVVHEIAIINGQEVAVVVLTEHNGATVRVPCAALSIVVRQV</sequence>
<name>A0A4R0REM4_9APHY</name>
<dbReference type="AlphaFoldDB" id="A0A4R0REM4"/>
<proteinExistence type="predicted"/>
<reference evidence="1 2" key="1">
    <citation type="submission" date="2018-11" db="EMBL/GenBank/DDBJ databases">
        <title>Genome assembly of Steccherinum ochraceum LE-BIN_3174, the white-rot fungus of the Steccherinaceae family (The Residual Polyporoid clade, Polyporales, Basidiomycota).</title>
        <authorList>
            <person name="Fedorova T.V."/>
            <person name="Glazunova O.A."/>
            <person name="Landesman E.O."/>
            <person name="Moiseenko K.V."/>
            <person name="Psurtseva N.V."/>
            <person name="Savinova O.S."/>
            <person name="Shakhova N.V."/>
            <person name="Tyazhelova T.V."/>
            <person name="Vasina D.V."/>
        </authorList>
    </citation>
    <scope>NUCLEOTIDE SEQUENCE [LARGE SCALE GENOMIC DNA]</scope>
    <source>
        <strain evidence="1 2">LE-BIN_3174</strain>
    </source>
</reference>
<evidence type="ECO:0008006" key="3">
    <source>
        <dbReference type="Google" id="ProtNLM"/>
    </source>
</evidence>
<comment type="caution">
    <text evidence="1">The sequence shown here is derived from an EMBL/GenBank/DDBJ whole genome shotgun (WGS) entry which is preliminary data.</text>
</comment>
<evidence type="ECO:0000313" key="2">
    <source>
        <dbReference type="Proteomes" id="UP000292702"/>
    </source>
</evidence>
<gene>
    <name evidence="1" type="ORF">EIP91_001034</name>
</gene>